<dbReference type="InterPro" id="IPR013766">
    <property type="entry name" value="Thioredoxin_domain"/>
</dbReference>
<keyword evidence="4" id="KW-1015">Disulfide bond</keyword>
<dbReference type="RefSeq" id="WP_249700908.1">
    <property type="nucleotide sequence ID" value="NZ_JAMFLX010000023.1"/>
</dbReference>
<evidence type="ECO:0000313" key="8">
    <source>
        <dbReference type="Proteomes" id="UP001203338"/>
    </source>
</evidence>
<comment type="caution">
    <text evidence="7">The sequence shown here is derived from an EMBL/GenBank/DDBJ whole genome shotgun (WGS) entry which is preliminary data.</text>
</comment>
<dbReference type="InterPro" id="IPR012336">
    <property type="entry name" value="Thioredoxin-like_fold"/>
</dbReference>
<keyword evidence="3" id="KW-0560">Oxidoreductase</keyword>
<sequence length="340" mass="37283">MDIKLPLALVLGAVVGSGATFLLSGKPAENVTSDAVLSMGGVNYALEDLPPAVSRAVFDIDNEAWQRKVQVITGAAGEMFVKAEVDSSGRDRQAVVTELLDLREPAEEDITSFYESNKDRIPAPLDQVRDQIRNYLMGQGMQAGRDALTERLRQEKGMKILLAKPEAPLNVIDTQGFPVKGNPQAKTTLVKFADYQCPHCYVAAETLDELMEQVGDKVKMVYMDFPINSSGISREVALGAVCADEQGKFWEYNKAAFIQHRSLNEDSRLNLAKELGLNMETFESCLASDRPEKKVARAEDEAERLGLTGTPSFFVNGKVLQPENLEDGLVEAVREAIGLN</sequence>
<keyword evidence="2" id="KW-0732">Signal</keyword>
<evidence type="ECO:0000256" key="4">
    <source>
        <dbReference type="ARBA" id="ARBA00023157"/>
    </source>
</evidence>
<dbReference type="PROSITE" id="PS51352">
    <property type="entry name" value="THIOREDOXIN_2"/>
    <property type="match status" value="1"/>
</dbReference>
<accession>A0ABT0PK44</accession>
<evidence type="ECO:0000313" key="7">
    <source>
        <dbReference type="EMBL" id="MCL6271346.1"/>
    </source>
</evidence>
<dbReference type="Gene3D" id="3.40.30.10">
    <property type="entry name" value="Glutaredoxin"/>
    <property type="match status" value="1"/>
</dbReference>
<dbReference type="Proteomes" id="UP001203338">
    <property type="component" value="Unassembled WGS sequence"/>
</dbReference>
<name>A0ABT0PK44_9GAMM</name>
<feature type="domain" description="Thioredoxin" evidence="6">
    <location>
        <begin position="158"/>
        <end position="338"/>
    </location>
</feature>
<evidence type="ECO:0000259" key="6">
    <source>
        <dbReference type="PROSITE" id="PS51352"/>
    </source>
</evidence>
<dbReference type="EMBL" id="JAMFLX010000023">
    <property type="protein sequence ID" value="MCL6271346.1"/>
    <property type="molecule type" value="Genomic_DNA"/>
</dbReference>
<organism evidence="7 8">
    <name type="scientific">Parendozoicomonas callyspongiae</name>
    <dbReference type="NCBI Taxonomy" id="2942213"/>
    <lineage>
        <taxon>Bacteria</taxon>
        <taxon>Pseudomonadati</taxon>
        <taxon>Pseudomonadota</taxon>
        <taxon>Gammaproteobacteria</taxon>
        <taxon>Oceanospirillales</taxon>
        <taxon>Endozoicomonadaceae</taxon>
        <taxon>Parendozoicomonas</taxon>
    </lineage>
</organism>
<dbReference type="PANTHER" id="PTHR13887">
    <property type="entry name" value="GLUTATHIONE S-TRANSFERASE KAPPA"/>
    <property type="match status" value="1"/>
</dbReference>
<evidence type="ECO:0000256" key="3">
    <source>
        <dbReference type="ARBA" id="ARBA00023002"/>
    </source>
</evidence>
<reference evidence="7 8" key="1">
    <citation type="submission" date="2022-05" db="EMBL/GenBank/DDBJ databases">
        <authorList>
            <person name="Park J.-S."/>
        </authorList>
    </citation>
    <scope>NUCLEOTIDE SEQUENCE [LARGE SCALE GENOMIC DNA]</scope>
    <source>
        <strain evidence="7 8">2012CJ34-2</strain>
    </source>
</reference>
<dbReference type="PANTHER" id="PTHR13887:SF14">
    <property type="entry name" value="DISULFIDE BOND FORMATION PROTEIN D"/>
    <property type="match status" value="1"/>
</dbReference>
<evidence type="ECO:0000256" key="5">
    <source>
        <dbReference type="ARBA" id="ARBA00023284"/>
    </source>
</evidence>
<proteinExistence type="inferred from homology"/>
<gene>
    <name evidence="7" type="ORF">M3P05_15605</name>
</gene>
<dbReference type="SUPFAM" id="SSF52833">
    <property type="entry name" value="Thioredoxin-like"/>
    <property type="match status" value="1"/>
</dbReference>
<dbReference type="InterPro" id="IPR036249">
    <property type="entry name" value="Thioredoxin-like_sf"/>
</dbReference>
<evidence type="ECO:0000256" key="2">
    <source>
        <dbReference type="ARBA" id="ARBA00022729"/>
    </source>
</evidence>
<protein>
    <submittedName>
        <fullName evidence="7">DsbA family protein</fullName>
    </submittedName>
</protein>
<keyword evidence="5" id="KW-0676">Redox-active center</keyword>
<dbReference type="Pfam" id="PF13462">
    <property type="entry name" value="Thioredoxin_4"/>
    <property type="match status" value="1"/>
</dbReference>
<evidence type="ECO:0000256" key="1">
    <source>
        <dbReference type="ARBA" id="ARBA00005791"/>
    </source>
</evidence>
<keyword evidence="8" id="KW-1185">Reference proteome</keyword>
<dbReference type="Gene3D" id="1.10.4030.10">
    <property type="entry name" value="Porin chaperone SurA, peptide-binding domain"/>
    <property type="match status" value="1"/>
</dbReference>
<comment type="similarity">
    <text evidence="1">Belongs to the thioredoxin family. DsbA subfamily.</text>
</comment>